<reference evidence="3 4" key="1">
    <citation type="journal article" date="2021" name="MBio">
        <title>A New Model Trypanosomatid, Novymonas esmeraldas: Genomic Perception of Its 'Candidatus Pandoraea novymonadis' Endosymbiont.</title>
        <authorList>
            <person name="Zakharova A."/>
            <person name="Saura A."/>
            <person name="Butenko A."/>
            <person name="Podesvova L."/>
            <person name="Warmusova S."/>
            <person name="Kostygov A.Y."/>
            <person name="Nenarokova A."/>
            <person name="Lukes J."/>
            <person name="Opperdoes F.R."/>
            <person name="Yurchenko V."/>
        </authorList>
    </citation>
    <scope>NUCLEOTIDE SEQUENCE [LARGE SCALE GENOMIC DNA]</scope>
    <source>
        <strain evidence="3 4">E262AT.01</strain>
    </source>
</reference>
<keyword evidence="4" id="KW-1185">Reference proteome</keyword>
<dbReference type="AlphaFoldDB" id="A0AAW0F1L5"/>
<sequence length="291" mass="31643">MPSHARTRGGEMDASAMAAAMTTYLAAQEVALQRLLEGCPAPVPGASLAPSVAETGTRASVIAELLRQERASQHALAAGQSAARETEVLRRAAALEEDRLALAEGRNAVLRRRLAALTQERREGARRPARGRDGADASLADGVRRASSSFDSGDWTNDVVEARRQLDQRTREVEESRERLRQLQHYHLGQLGGHLRPVMAADDAVRTTENFLDPETNTAVRATVVDALLEVEQALKPLATAPDGPRGLDSVCTLWDRLAVQDFVVGRINRLFTCMCPTAPPLTLLKDTHMM</sequence>
<name>A0AAW0F1L5_9TRYP</name>
<dbReference type="Proteomes" id="UP001430356">
    <property type="component" value="Unassembled WGS sequence"/>
</dbReference>
<evidence type="ECO:0000313" key="4">
    <source>
        <dbReference type="Proteomes" id="UP001430356"/>
    </source>
</evidence>
<proteinExistence type="predicted"/>
<comment type="caution">
    <text evidence="3">The sequence shown here is derived from an EMBL/GenBank/DDBJ whole genome shotgun (WGS) entry which is preliminary data.</text>
</comment>
<gene>
    <name evidence="3" type="ORF">NESM_000876700</name>
</gene>
<feature type="coiled-coil region" evidence="1">
    <location>
        <begin position="159"/>
        <end position="186"/>
    </location>
</feature>
<accession>A0AAW0F1L5</accession>
<organism evidence="3 4">
    <name type="scientific">Novymonas esmeraldas</name>
    <dbReference type="NCBI Taxonomy" id="1808958"/>
    <lineage>
        <taxon>Eukaryota</taxon>
        <taxon>Discoba</taxon>
        <taxon>Euglenozoa</taxon>
        <taxon>Kinetoplastea</taxon>
        <taxon>Metakinetoplastina</taxon>
        <taxon>Trypanosomatida</taxon>
        <taxon>Trypanosomatidae</taxon>
        <taxon>Novymonas</taxon>
    </lineage>
</organism>
<evidence type="ECO:0000313" key="3">
    <source>
        <dbReference type="EMBL" id="KAK7199079.1"/>
    </source>
</evidence>
<evidence type="ECO:0000256" key="1">
    <source>
        <dbReference type="SAM" id="Coils"/>
    </source>
</evidence>
<feature type="region of interest" description="Disordered" evidence="2">
    <location>
        <begin position="121"/>
        <end position="151"/>
    </location>
</feature>
<evidence type="ECO:0000256" key="2">
    <source>
        <dbReference type="SAM" id="MobiDB-lite"/>
    </source>
</evidence>
<keyword evidence="1" id="KW-0175">Coiled coil</keyword>
<dbReference type="EMBL" id="JAECZO010000209">
    <property type="protein sequence ID" value="KAK7199079.1"/>
    <property type="molecule type" value="Genomic_DNA"/>
</dbReference>
<feature type="compositionally biased region" description="Basic and acidic residues" evidence="2">
    <location>
        <begin position="121"/>
        <end position="135"/>
    </location>
</feature>
<protein>
    <submittedName>
        <fullName evidence="3">Uncharacterized protein</fullName>
    </submittedName>
</protein>